<dbReference type="AlphaFoldDB" id="A0A2T3AUZ9"/>
<name>A0A2T3AUZ9_AMORE</name>
<evidence type="ECO:0000313" key="1">
    <source>
        <dbReference type="EMBL" id="PSS12488.1"/>
    </source>
</evidence>
<gene>
    <name evidence="1" type="ORF">M430DRAFT_36606</name>
</gene>
<dbReference type="RefSeq" id="XP_024718486.1">
    <property type="nucleotide sequence ID" value="XM_024866960.1"/>
</dbReference>
<dbReference type="InParanoid" id="A0A2T3AUZ9"/>
<proteinExistence type="predicted"/>
<sequence>MTDVKKRAIGDISSAPMLMLRCCASCHGRSNIHERISRTKTFTISTQRQERGE</sequence>
<dbReference type="EMBL" id="KZ679015">
    <property type="protein sequence ID" value="PSS12488.1"/>
    <property type="molecule type" value="Genomic_DNA"/>
</dbReference>
<reference evidence="1 2" key="1">
    <citation type="journal article" date="2018" name="New Phytol.">
        <title>Comparative genomics and transcriptomics depict ericoid mycorrhizal fungi as versatile saprotrophs and plant mutualists.</title>
        <authorList>
            <person name="Martino E."/>
            <person name="Morin E."/>
            <person name="Grelet G.A."/>
            <person name="Kuo A."/>
            <person name="Kohler A."/>
            <person name="Daghino S."/>
            <person name="Barry K.W."/>
            <person name="Cichocki N."/>
            <person name="Clum A."/>
            <person name="Dockter R.B."/>
            <person name="Hainaut M."/>
            <person name="Kuo R.C."/>
            <person name="LaButti K."/>
            <person name="Lindahl B.D."/>
            <person name="Lindquist E.A."/>
            <person name="Lipzen A."/>
            <person name="Khouja H.R."/>
            <person name="Magnuson J."/>
            <person name="Murat C."/>
            <person name="Ohm R.A."/>
            <person name="Singer S.W."/>
            <person name="Spatafora J.W."/>
            <person name="Wang M."/>
            <person name="Veneault-Fourrey C."/>
            <person name="Henrissat B."/>
            <person name="Grigoriev I.V."/>
            <person name="Martin F.M."/>
            <person name="Perotto S."/>
        </authorList>
    </citation>
    <scope>NUCLEOTIDE SEQUENCE [LARGE SCALE GENOMIC DNA]</scope>
    <source>
        <strain evidence="1 2">ATCC 22711</strain>
    </source>
</reference>
<accession>A0A2T3AUZ9</accession>
<dbReference type="GeneID" id="36575041"/>
<evidence type="ECO:0000313" key="2">
    <source>
        <dbReference type="Proteomes" id="UP000241818"/>
    </source>
</evidence>
<organism evidence="1 2">
    <name type="scientific">Amorphotheca resinae ATCC 22711</name>
    <dbReference type="NCBI Taxonomy" id="857342"/>
    <lineage>
        <taxon>Eukaryota</taxon>
        <taxon>Fungi</taxon>
        <taxon>Dikarya</taxon>
        <taxon>Ascomycota</taxon>
        <taxon>Pezizomycotina</taxon>
        <taxon>Leotiomycetes</taxon>
        <taxon>Helotiales</taxon>
        <taxon>Amorphothecaceae</taxon>
        <taxon>Amorphotheca</taxon>
    </lineage>
</organism>
<dbReference type="Proteomes" id="UP000241818">
    <property type="component" value="Unassembled WGS sequence"/>
</dbReference>
<keyword evidence="2" id="KW-1185">Reference proteome</keyword>
<protein>
    <submittedName>
        <fullName evidence="1">Uncharacterized protein</fullName>
    </submittedName>
</protein>